<name>A0AAV9WKM1_9PEZI</name>
<dbReference type="EMBL" id="JAVHJL010000002">
    <property type="protein sequence ID" value="KAK6509410.1"/>
    <property type="molecule type" value="Genomic_DNA"/>
</dbReference>
<reference evidence="1 2" key="1">
    <citation type="submission" date="2023-08" db="EMBL/GenBank/DDBJ databases">
        <authorList>
            <person name="Palmer J.M."/>
        </authorList>
    </citation>
    <scope>NUCLEOTIDE SEQUENCE [LARGE SCALE GENOMIC DNA]</scope>
    <source>
        <strain evidence="1 2">TWF481</strain>
    </source>
</reference>
<sequence>MQEEGKRDRPPAFNISQLPPDVADELAVFLRSHTAQSHDSFYSTKLASYTTANVAHKDDLQDIQAQVSNVIEPTADALIPVAAELKTTFEQIDRLEHLLAQVIAPQIKDLSAKLDKTEQLVRWEERTINQGRRVELWKGVDMGDKSQRRIFRSSDHFDQDGRLKDV</sequence>
<dbReference type="AlphaFoldDB" id="A0AAV9WKM1"/>
<organism evidence="1 2">
    <name type="scientific">Arthrobotrys musiformis</name>
    <dbReference type="NCBI Taxonomy" id="47236"/>
    <lineage>
        <taxon>Eukaryota</taxon>
        <taxon>Fungi</taxon>
        <taxon>Dikarya</taxon>
        <taxon>Ascomycota</taxon>
        <taxon>Pezizomycotina</taxon>
        <taxon>Orbiliomycetes</taxon>
        <taxon>Orbiliales</taxon>
        <taxon>Orbiliaceae</taxon>
        <taxon>Arthrobotrys</taxon>
    </lineage>
</organism>
<evidence type="ECO:0000313" key="2">
    <source>
        <dbReference type="Proteomes" id="UP001370758"/>
    </source>
</evidence>
<accession>A0AAV9WKM1</accession>
<comment type="caution">
    <text evidence="1">The sequence shown here is derived from an EMBL/GenBank/DDBJ whole genome shotgun (WGS) entry which is preliminary data.</text>
</comment>
<dbReference type="Proteomes" id="UP001370758">
    <property type="component" value="Unassembled WGS sequence"/>
</dbReference>
<protein>
    <submittedName>
        <fullName evidence="1">Uncharacterized protein</fullName>
    </submittedName>
</protein>
<gene>
    <name evidence="1" type="ORF">TWF481_004156</name>
</gene>
<keyword evidence="2" id="KW-1185">Reference proteome</keyword>
<evidence type="ECO:0000313" key="1">
    <source>
        <dbReference type="EMBL" id="KAK6509410.1"/>
    </source>
</evidence>
<proteinExistence type="predicted"/>